<proteinExistence type="predicted"/>
<dbReference type="EMBL" id="SFCI01003161">
    <property type="protein sequence ID" value="TFY73211.1"/>
    <property type="molecule type" value="Genomic_DNA"/>
</dbReference>
<dbReference type="Proteomes" id="UP000298061">
    <property type="component" value="Unassembled WGS sequence"/>
</dbReference>
<keyword evidence="2" id="KW-1185">Reference proteome</keyword>
<evidence type="ECO:0000313" key="1">
    <source>
        <dbReference type="EMBL" id="TFY73211.1"/>
    </source>
</evidence>
<dbReference type="STRING" id="135208.A0A4Y9ZHB6"/>
<evidence type="ECO:0000313" key="2">
    <source>
        <dbReference type="Proteomes" id="UP000298061"/>
    </source>
</evidence>
<accession>A0A4Y9ZHB6</accession>
<sequence>MSASASSSTTSPSIAALAQVPRQPPIFEFMKRKRWADLLVTELSEAILLVLSPACRVLFCGRAVQELLGWKDEELVDGELLELMNGAASPPRARAHAG</sequence>
<organism evidence="1 2">
    <name type="scientific">Hericium alpestre</name>
    <dbReference type="NCBI Taxonomy" id="135208"/>
    <lineage>
        <taxon>Eukaryota</taxon>
        <taxon>Fungi</taxon>
        <taxon>Dikarya</taxon>
        <taxon>Basidiomycota</taxon>
        <taxon>Agaricomycotina</taxon>
        <taxon>Agaricomycetes</taxon>
        <taxon>Russulales</taxon>
        <taxon>Hericiaceae</taxon>
        <taxon>Hericium</taxon>
    </lineage>
</organism>
<protein>
    <recommendedName>
        <fullName evidence="3">PAS domain-containing protein</fullName>
    </recommendedName>
</protein>
<dbReference type="OrthoDB" id="2162994at2759"/>
<reference evidence="1 2" key="1">
    <citation type="submission" date="2019-02" db="EMBL/GenBank/DDBJ databases">
        <title>Genome sequencing of the rare red list fungi Hericium alpestre (H. flagellum).</title>
        <authorList>
            <person name="Buettner E."/>
            <person name="Kellner H."/>
        </authorList>
    </citation>
    <scope>NUCLEOTIDE SEQUENCE [LARGE SCALE GENOMIC DNA]</scope>
    <source>
        <strain evidence="1 2">DSM 108284</strain>
    </source>
</reference>
<name>A0A4Y9ZHB6_9AGAM</name>
<gene>
    <name evidence="1" type="ORF">EWM64_g10800</name>
</gene>
<comment type="caution">
    <text evidence="1">The sequence shown here is derived from an EMBL/GenBank/DDBJ whole genome shotgun (WGS) entry which is preliminary data.</text>
</comment>
<dbReference type="AlphaFoldDB" id="A0A4Y9ZHB6"/>
<evidence type="ECO:0008006" key="3">
    <source>
        <dbReference type="Google" id="ProtNLM"/>
    </source>
</evidence>